<accession>A0A3P1V8P1</accession>
<name>A0A3P1V8P1_9STRE</name>
<dbReference type="EMBL" id="RQZA01000007">
    <property type="protein sequence ID" value="RRD30529.1"/>
    <property type="molecule type" value="Genomic_DNA"/>
</dbReference>
<dbReference type="CDD" id="cd11341">
    <property type="entry name" value="AmyAc_Pullulanase_LD-like"/>
    <property type="match status" value="1"/>
</dbReference>
<evidence type="ECO:0000313" key="3">
    <source>
        <dbReference type="EMBL" id="RRD30529.1"/>
    </source>
</evidence>
<keyword evidence="3" id="KW-0378">Hydrolase</keyword>
<dbReference type="GO" id="GO:0005975">
    <property type="term" value="P:carbohydrate metabolic process"/>
    <property type="evidence" value="ECO:0007669"/>
    <property type="project" value="InterPro"/>
</dbReference>
<dbReference type="InterPro" id="IPR011840">
    <property type="entry name" value="PulA_typeI"/>
</dbReference>
<dbReference type="InterPro" id="IPR017853">
    <property type="entry name" value="GH"/>
</dbReference>
<reference evidence="3 4" key="1">
    <citation type="submission" date="2018-11" db="EMBL/GenBank/DDBJ databases">
        <title>Genomes From Bacteria Associated with the Canine Oral Cavity: a Test Case for Automated Genome-Based Taxonomic Assignment.</title>
        <authorList>
            <person name="Coil D.A."/>
            <person name="Jospin G."/>
            <person name="Darling A.E."/>
            <person name="Wallis C."/>
            <person name="Davis I.J."/>
            <person name="Harris S."/>
            <person name="Eisen J.A."/>
            <person name="Holcombe L.J."/>
            <person name="O'Flynn C."/>
        </authorList>
    </citation>
    <scope>NUCLEOTIDE SEQUENCE [LARGE SCALE GENOMIC DNA]</scope>
    <source>
        <strain evidence="3 4">OH4621_COT-116</strain>
    </source>
</reference>
<dbReference type="InterPro" id="IPR014756">
    <property type="entry name" value="Ig_E-set"/>
</dbReference>
<feature type="domain" description="Glycosyl hydrolase family 13 catalytic" evidence="2">
    <location>
        <begin position="212"/>
        <end position="595"/>
    </location>
</feature>
<dbReference type="SUPFAM" id="SSF51445">
    <property type="entry name" value="(Trans)glycosidases"/>
    <property type="match status" value="1"/>
</dbReference>
<dbReference type="Gene3D" id="3.20.20.80">
    <property type="entry name" value="Glycosidases"/>
    <property type="match status" value="1"/>
</dbReference>
<dbReference type="InterPro" id="IPR040697">
    <property type="entry name" value="PulA_N1"/>
</dbReference>
<dbReference type="CDD" id="cd02860">
    <property type="entry name" value="E_set_Pullulanase"/>
    <property type="match status" value="1"/>
</dbReference>
<dbReference type="Gene3D" id="2.60.40.2320">
    <property type="match status" value="1"/>
</dbReference>
<dbReference type="InterPro" id="IPR006047">
    <property type="entry name" value="GH13_cat_dom"/>
</dbReference>
<dbReference type="Pfam" id="PF00128">
    <property type="entry name" value="Alpha-amylase"/>
    <property type="match status" value="1"/>
</dbReference>
<dbReference type="Pfam" id="PF17999">
    <property type="entry name" value="PulA_N1"/>
    <property type="match status" value="1"/>
</dbReference>
<dbReference type="EC" id="3.2.1.41" evidence="3"/>
<keyword evidence="3" id="KW-0326">Glycosidase</keyword>
<protein>
    <submittedName>
        <fullName evidence="3">Type I pullulanase</fullName>
        <ecNumber evidence="3">3.2.1.41</ecNumber>
    </submittedName>
</protein>
<dbReference type="InterPro" id="IPR004193">
    <property type="entry name" value="Glyco_hydro_13_N"/>
</dbReference>
<dbReference type="SMART" id="SM00642">
    <property type="entry name" value="Aamy"/>
    <property type="match status" value="1"/>
</dbReference>
<proteinExistence type="inferred from homology"/>
<evidence type="ECO:0000256" key="1">
    <source>
        <dbReference type="ARBA" id="ARBA00008061"/>
    </source>
</evidence>
<dbReference type="AlphaFoldDB" id="A0A3P1V8P1"/>
<organism evidence="3 4">
    <name type="scientific">Streptococcus minor</name>
    <dbReference type="NCBI Taxonomy" id="229549"/>
    <lineage>
        <taxon>Bacteria</taxon>
        <taxon>Bacillati</taxon>
        <taxon>Bacillota</taxon>
        <taxon>Bacilli</taxon>
        <taxon>Lactobacillales</taxon>
        <taxon>Streptococcaceae</taxon>
        <taxon>Streptococcus</taxon>
    </lineage>
</organism>
<dbReference type="NCBIfam" id="TIGR02104">
    <property type="entry name" value="pulA_typeI"/>
    <property type="match status" value="1"/>
</dbReference>
<dbReference type="InterPro" id="IPR013783">
    <property type="entry name" value="Ig-like_fold"/>
</dbReference>
<comment type="caution">
    <text evidence="3">The sequence shown here is derived from an EMBL/GenBank/DDBJ whole genome shotgun (WGS) entry which is preliminary data.</text>
</comment>
<dbReference type="PANTHER" id="PTHR43002">
    <property type="entry name" value="GLYCOGEN DEBRANCHING ENZYME"/>
    <property type="match status" value="1"/>
</dbReference>
<dbReference type="Gene3D" id="2.60.40.10">
    <property type="entry name" value="Immunoglobulins"/>
    <property type="match status" value="1"/>
</dbReference>
<sequence>MTLRTFQPYLDDVATIRLVMEKRFDVESMSFTIESTTSTSELFIRRRAEEGNLIVYHLTSIYPFNLQEDYIVYDQDRNKSELAYGNIVRSDLFEQTYTYSGNDLGATYSPTATLFKLWAPISKQVILYLDHIPYPMKKGERGVWENTVQGDWDGKTYYYLHRVNGQWVEIHDPYALSSLANSGHSVVINPAKLQQPTRAKTQVPLAQAIIYEMSVRDFSWQKEANFQHPGQYHGLTESPVLDNQVLGLDYVKHLGVTHIQLMPLYDFGSVDERHPELIYNWGYDPVQYNVPEGSFASNPNDPYARILELQAAIQAYHDADISVIMDVVYNHVYHAETYVFEKIVPGYFYRYNEQDQRTNGTFCGNDVASERSMVRNYIKQSVRQWTSLYGFDGFRFDLMGIIDSKTMQEIEAELSSLYPNIYLYGEGWKMGTGLPEQKLAHQYNAYQLPTISFFNDHYRDTFKNILLNPYYILEHQQQEKVQDLLTGSINGHFIHPTQSLNYLECHDNATMYDYLSLKNPSMSRHDQKRAASFGLQLMLISQGPVFIHSGQEFFRTKDGLENTYNSPDSINQLDWTRAHRYQAHIQFISELIQFRKDHPSLAQESYYSIAETCSFYWLSEYVLRYEVQSETETIQFIINFSSHDYHFTKGEQQEVHFVYPPLVDKSQQAFPIAGQSICTLIEKKKTVENKTD</sequence>
<dbReference type="Pfam" id="PF02922">
    <property type="entry name" value="CBM_48"/>
    <property type="match status" value="1"/>
</dbReference>
<comment type="similarity">
    <text evidence="1">Belongs to the glycosyl hydrolase 13 family.</text>
</comment>
<evidence type="ECO:0000313" key="4">
    <source>
        <dbReference type="Proteomes" id="UP000281771"/>
    </source>
</evidence>
<dbReference type="Proteomes" id="UP000281771">
    <property type="component" value="Unassembled WGS sequence"/>
</dbReference>
<keyword evidence="4" id="KW-1185">Reference proteome</keyword>
<dbReference type="STRING" id="1123309.GCA_000377005_00650"/>
<evidence type="ECO:0000259" key="2">
    <source>
        <dbReference type="SMART" id="SM00642"/>
    </source>
</evidence>
<dbReference type="SUPFAM" id="SSF81296">
    <property type="entry name" value="E set domains"/>
    <property type="match status" value="1"/>
</dbReference>
<dbReference type="RefSeq" id="WP_124777546.1">
    <property type="nucleotide sequence ID" value="NZ_RQZA01000007.1"/>
</dbReference>
<dbReference type="GO" id="GO:0051060">
    <property type="term" value="F:pullulanase activity"/>
    <property type="evidence" value="ECO:0007669"/>
    <property type="project" value="UniProtKB-EC"/>
</dbReference>
<gene>
    <name evidence="3" type="primary">pulA</name>
    <name evidence="3" type="ORF">EII38_07945</name>
</gene>